<evidence type="ECO:0000313" key="3">
    <source>
        <dbReference type="EMBL" id="BDP40836.1"/>
    </source>
</evidence>
<dbReference type="InterPro" id="IPR019734">
    <property type="entry name" value="TPR_rpt"/>
</dbReference>
<dbReference type="SUPFAM" id="SSF48452">
    <property type="entry name" value="TPR-like"/>
    <property type="match status" value="1"/>
</dbReference>
<protein>
    <recommendedName>
        <fullName evidence="5">Tetratricopeptide repeat protein</fullName>
    </recommendedName>
</protein>
<keyword evidence="1" id="KW-0802">TPR repeat</keyword>
<gene>
    <name evidence="3" type="ORF">DAETH_08050</name>
</gene>
<dbReference type="Pfam" id="PF14559">
    <property type="entry name" value="TPR_19"/>
    <property type="match status" value="1"/>
</dbReference>
<feature type="transmembrane region" description="Helical" evidence="2">
    <location>
        <begin position="309"/>
        <end position="333"/>
    </location>
</feature>
<reference evidence="3" key="1">
    <citation type="submission" date="2022-07" db="EMBL/GenBank/DDBJ databases">
        <title>Complete Genome Sequence of the Radioresistant Bacterium Deinococcus aetherius ST0316, Isolated from the Air Dust collected in Lower Stratosphere above Japan.</title>
        <authorList>
            <person name="Satoh K."/>
            <person name="Hagiwara K."/>
            <person name="Katsumata K."/>
            <person name="Kubo A."/>
            <person name="Yokobori S."/>
            <person name="Yamagishi A."/>
            <person name="Oono Y."/>
            <person name="Narumi I."/>
        </authorList>
    </citation>
    <scope>NUCLEOTIDE SEQUENCE</scope>
    <source>
        <strain evidence="3">ST0316</strain>
    </source>
</reference>
<dbReference type="InterPro" id="IPR011990">
    <property type="entry name" value="TPR-like_helical_dom_sf"/>
</dbReference>
<sequence length="594" mass="62916">MTSAESASPLTRSSALLELGRPREALAVLREALLRDPDDPALLVRVVDLLVDLNEGPEALRMARRAVAADPGWAWTQVVLARAYRRLGQHGEALAAAREALRLEPDLPAAHFERGLSALLLADTTPPRRRDPAWLPGARESAGQLEALSPGDGDGAALHAYASLLGARRDWGQFDAEIARALAQNPGHALAHNLRLLGLGRRRGTAAIPELHARLRAHPADPFARRWLRQLLTGRGTPWSRLGGLAFAVALGWLTLRAGVRLGGVGALGTLLAGLGLGWGWRSLPVRLRYREAYRAAYTLPERQARARAALVAGLVGLGGLLLLGLSAFPLAFTPGTLVGLPLLALVSAAVLVRSVPAFLSGEGGFFGRRGEAPPRPGALPRVWEKVIVWLNLAALVVCAQVLLPILASVLSDLFARPEPGTGITAALLLALVAVLAVFGARFVHEAIHGEKPRWRRSPLDGLAAGVAGAVLLGVLAQVPGLPRAWREAHPTVASPAGPLRAWTYGGALAFAVGFAPNEPPGVAHPCDLPENARLVVVRVPGGNGRWALSSPARPAPHPEVTRLSACVHRVGLHPDPRLRVFPRLPGPLRLTPS</sequence>
<dbReference type="Proteomes" id="UP001064971">
    <property type="component" value="Chromosome"/>
</dbReference>
<evidence type="ECO:0000313" key="4">
    <source>
        <dbReference type="Proteomes" id="UP001064971"/>
    </source>
</evidence>
<dbReference type="SMART" id="SM00028">
    <property type="entry name" value="TPR"/>
    <property type="match status" value="2"/>
</dbReference>
<feature type="transmembrane region" description="Helical" evidence="2">
    <location>
        <begin position="339"/>
        <end position="360"/>
    </location>
</feature>
<accession>A0ABM8AAQ5</accession>
<keyword evidence="2" id="KW-0472">Membrane</keyword>
<keyword evidence="2" id="KW-0812">Transmembrane</keyword>
<evidence type="ECO:0000256" key="2">
    <source>
        <dbReference type="SAM" id="Phobius"/>
    </source>
</evidence>
<feature type="transmembrane region" description="Helical" evidence="2">
    <location>
        <begin position="462"/>
        <end position="482"/>
    </location>
</feature>
<dbReference type="EMBL" id="AP026560">
    <property type="protein sequence ID" value="BDP40836.1"/>
    <property type="molecule type" value="Genomic_DNA"/>
</dbReference>
<feature type="transmembrane region" description="Helical" evidence="2">
    <location>
        <begin position="262"/>
        <end position="281"/>
    </location>
</feature>
<evidence type="ECO:0008006" key="5">
    <source>
        <dbReference type="Google" id="ProtNLM"/>
    </source>
</evidence>
<keyword evidence="2" id="KW-1133">Transmembrane helix</keyword>
<feature type="repeat" description="TPR" evidence="1">
    <location>
        <begin position="74"/>
        <end position="107"/>
    </location>
</feature>
<name>A0ABM8AAQ5_9DEIO</name>
<keyword evidence="4" id="KW-1185">Reference proteome</keyword>
<organism evidence="3 4">
    <name type="scientific">Deinococcus aetherius</name>
    <dbReference type="NCBI Taxonomy" id="200252"/>
    <lineage>
        <taxon>Bacteria</taxon>
        <taxon>Thermotogati</taxon>
        <taxon>Deinococcota</taxon>
        <taxon>Deinococci</taxon>
        <taxon>Deinococcales</taxon>
        <taxon>Deinococcaceae</taxon>
        <taxon>Deinococcus</taxon>
    </lineage>
</organism>
<dbReference type="Gene3D" id="1.25.40.10">
    <property type="entry name" value="Tetratricopeptide repeat domain"/>
    <property type="match status" value="1"/>
</dbReference>
<feature type="transmembrane region" description="Helical" evidence="2">
    <location>
        <begin position="423"/>
        <end position="441"/>
    </location>
</feature>
<dbReference type="PROSITE" id="PS50005">
    <property type="entry name" value="TPR"/>
    <property type="match status" value="1"/>
</dbReference>
<feature type="transmembrane region" description="Helical" evidence="2">
    <location>
        <begin position="387"/>
        <end position="411"/>
    </location>
</feature>
<proteinExistence type="predicted"/>
<evidence type="ECO:0000256" key="1">
    <source>
        <dbReference type="PROSITE-ProRule" id="PRU00339"/>
    </source>
</evidence>
<dbReference type="RefSeq" id="WP_264776643.1">
    <property type="nucleotide sequence ID" value="NZ_AP026560.1"/>
</dbReference>
<dbReference type="Pfam" id="PF13428">
    <property type="entry name" value="TPR_14"/>
    <property type="match status" value="1"/>
</dbReference>